<reference evidence="3 4" key="1">
    <citation type="submission" date="2015-10" db="EMBL/GenBank/DDBJ databases">
        <title>Full genome of DAOMC 229536 Phialocephala scopiformis, a fungal endophyte of spruce producing the potent anti-insectan compound rugulosin.</title>
        <authorList>
            <consortium name="DOE Joint Genome Institute"/>
            <person name="Walker A.K."/>
            <person name="Frasz S.L."/>
            <person name="Seifert K.A."/>
            <person name="Miller J.D."/>
            <person name="Mondo S.J."/>
            <person name="Labutti K."/>
            <person name="Lipzen A."/>
            <person name="Dockter R."/>
            <person name="Kennedy M."/>
            <person name="Grigoriev I.V."/>
            <person name="Spatafora J.W."/>
        </authorList>
    </citation>
    <scope>NUCLEOTIDE SEQUENCE [LARGE SCALE GENOMIC DNA]</scope>
    <source>
        <strain evidence="3 4">CBS 120377</strain>
    </source>
</reference>
<feature type="region of interest" description="Disordered" evidence="1">
    <location>
        <begin position="39"/>
        <end position="100"/>
    </location>
</feature>
<evidence type="ECO:0000256" key="1">
    <source>
        <dbReference type="SAM" id="MobiDB-lite"/>
    </source>
</evidence>
<feature type="compositionally biased region" description="Basic residues" evidence="1">
    <location>
        <begin position="59"/>
        <end position="70"/>
    </location>
</feature>
<dbReference type="InParanoid" id="A0A194WZW9"/>
<evidence type="ECO:0000256" key="2">
    <source>
        <dbReference type="SAM" id="Phobius"/>
    </source>
</evidence>
<dbReference type="RefSeq" id="XP_018067517.1">
    <property type="nucleotide sequence ID" value="XM_018221283.1"/>
</dbReference>
<sequence length="663" mass="74249">MPGPTVMAWYCSWCEFGPNSIVYDVVCPNCRHLKGEHANIGTGGSSAPPDGPQTSSSSKSRRSKLKIRKGPKNEGIKDNKKHSSAIPVTTPSTTTTDISLNRELVGAGDRYLPSSTSSSSLQSLADSITSLASVSPTSSLASSVPEAKTAFQRVFSLLRFFSEQYDELLTKASPEKVSRNLGTLFKKFARDLEKVATTGDEKHTAKFVRSHARKLAQGLVESSSQETPRILRDPELDESDESQAENVQEDPDDFLDLEAFIMTSDAFQQLRLDIQLLLGHTYLEKSAANFDDHSSDVSLNNKETVLVALTSSKDGESSVPPRGWNLNSIGKYIWTLLVPEPPIPRGMTRVKWQCACGEALYDDYLELELGAAREMEQYLQTVNYRTPPPSDTTIRRAPTKLLQHIYEIVQFVVNKLRGRRSPVLVETELRYYSESRATRTPPHTLAEVYYLLTCYNDRVGAEAVRLRQLDVSDIDNDQALFQCLHAEYSMLRTRWCRWLSLWSLQSIRFAKFELFGNDLIDIKKLDEVPPPTKDLEYRHGPPNPPKIIPPLGPEFLKHMFQHPELAGSNRHCLNKIPRRLRDRLVVVDRDYPPLGWGLQFVEGWSKRRLMYVAAVIFGLGSFIVMILVSVLGQNIQNAGAIASFMLSLVTIGVAALQAGMHMS</sequence>
<keyword evidence="2" id="KW-1133">Transmembrane helix</keyword>
<dbReference type="GeneID" id="28831009"/>
<accession>A0A194WZW9</accession>
<gene>
    <name evidence="3" type="ORF">LY89DRAFT_753673</name>
</gene>
<organism evidence="3 4">
    <name type="scientific">Mollisia scopiformis</name>
    <name type="common">Conifer needle endophyte fungus</name>
    <name type="synonym">Phialocephala scopiformis</name>
    <dbReference type="NCBI Taxonomy" id="149040"/>
    <lineage>
        <taxon>Eukaryota</taxon>
        <taxon>Fungi</taxon>
        <taxon>Dikarya</taxon>
        <taxon>Ascomycota</taxon>
        <taxon>Pezizomycotina</taxon>
        <taxon>Leotiomycetes</taxon>
        <taxon>Helotiales</taxon>
        <taxon>Mollisiaceae</taxon>
        <taxon>Mollisia</taxon>
    </lineage>
</organism>
<proteinExistence type="predicted"/>
<dbReference type="AlphaFoldDB" id="A0A194WZW9"/>
<keyword evidence="2" id="KW-0812">Transmembrane</keyword>
<evidence type="ECO:0000313" key="3">
    <source>
        <dbReference type="EMBL" id="KUJ13162.1"/>
    </source>
</evidence>
<keyword evidence="2" id="KW-0472">Membrane</keyword>
<keyword evidence="4" id="KW-1185">Reference proteome</keyword>
<evidence type="ECO:0000313" key="4">
    <source>
        <dbReference type="Proteomes" id="UP000070700"/>
    </source>
</evidence>
<name>A0A194WZW9_MOLSC</name>
<dbReference type="OrthoDB" id="9988102at2759"/>
<dbReference type="Proteomes" id="UP000070700">
    <property type="component" value="Unassembled WGS sequence"/>
</dbReference>
<protein>
    <submittedName>
        <fullName evidence="3">Uncharacterized protein</fullName>
    </submittedName>
</protein>
<dbReference type="EMBL" id="KQ947422">
    <property type="protein sequence ID" value="KUJ13162.1"/>
    <property type="molecule type" value="Genomic_DNA"/>
</dbReference>
<feature type="transmembrane region" description="Helical" evidence="2">
    <location>
        <begin position="609"/>
        <end position="632"/>
    </location>
</feature>
<dbReference type="KEGG" id="psco:LY89DRAFT_753673"/>
<feature type="transmembrane region" description="Helical" evidence="2">
    <location>
        <begin position="638"/>
        <end position="656"/>
    </location>
</feature>